<evidence type="ECO:0000259" key="2">
    <source>
        <dbReference type="PROSITE" id="PS50234"/>
    </source>
</evidence>
<gene>
    <name evidence="3" type="ORF">ENO36_01760</name>
</gene>
<dbReference type="PANTHER" id="PTHR36846:SF1">
    <property type="entry name" value="PROTEIN VIAA"/>
    <property type="match status" value="1"/>
</dbReference>
<feature type="compositionally biased region" description="Basic and acidic residues" evidence="1">
    <location>
        <begin position="161"/>
        <end position="179"/>
    </location>
</feature>
<dbReference type="PANTHER" id="PTHR36846">
    <property type="entry name" value="PROTEIN VIAA"/>
    <property type="match status" value="1"/>
</dbReference>
<dbReference type="InterPro" id="IPR002035">
    <property type="entry name" value="VWF_A"/>
</dbReference>
<dbReference type="Gene3D" id="3.40.50.410">
    <property type="entry name" value="von Willebrand factor, type A domain"/>
    <property type="match status" value="1"/>
</dbReference>
<dbReference type="GO" id="GO:0005829">
    <property type="term" value="C:cytosol"/>
    <property type="evidence" value="ECO:0007669"/>
    <property type="project" value="TreeGrafter"/>
</dbReference>
<dbReference type="PROSITE" id="PS50234">
    <property type="entry name" value="VWFA"/>
    <property type="match status" value="1"/>
</dbReference>
<sequence>MPELENLLLNITNRDHIYNIVNRIIISLLPEDLKKEALKSERMKILSTDVFFLHYSSHPILKDFNKDELLESARIVISRYVESKDFMKARISTELDEQTSMIFSVAFLKNLLKSLTTSTTESKQKNEELEGEGKGKESVGTESGKEEGERKTGTTDNLQELNEKHDKEMTAQARQEKKEGMDKAILEALSQASLYATRAKQLKDIGFSGGASREKGDVKKLLNLTEVIMEVKEAQEIMDLLRKMNETIPKTIHTEKIYNLYGEEVRGYRRTKKFERAIPREFALPKEIFFSKYSSEGLLTIEKEESKKGIFYLLLDKSGSMSGHKLVWSRSVALFFLRLAMQKEMEVQMRMFDSEPYPYATPMRSISEMIESVITVASNGGTDIKKALSVAIDDLGKVKKKKETFILLITDGEDRFSMQKDSSWKNVRLITIMVSGDNEVLKNLSDLYLKAGLTVDGALSIAREGERLLLTGEKSKYKHA</sequence>
<organism evidence="3">
    <name type="scientific">Fervidicoccus fontis</name>
    <dbReference type="NCBI Taxonomy" id="683846"/>
    <lineage>
        <taxon>Archaea</taxon>
        <taxon>Thermoproteota</taxon>
        <taxon>Thermoprotei</taxon>
        <taxon>Fervidicoccales</taxon>
        <taxon>Fervidicoccaceae</taxon>
        <taxon>Fervidicoccus</taxon>
    </lineage>
</organism>
<name>A0A7C2UJY5_9CREN</name>
<evidence type="ECO:0000313" key="3">
    <source>
        <dbReference type="EMBL" id="HEU97566.1"/>
    </source>
</evidence>
<evidence type="ECO:0000256" key="1">
    <source>
        <dbReference type="SAM" id="MobiDB-lite"/>
    </source>
</evidence>
<dbReference type="Pfam" id="PF13519">
    <property type="entry name" value="VWA_2"/>
    <property type="match status" value="1"/>
</dbReference>
<dbReference type="AlphaFoldDB" id="A0A7C2UJY5"/>
<dbReference type="SUPFAM" id="SSF53300">
    <property type="entry name" value="vWA-like"/>
    <property type="match status" value="1"/>
</dbReference>
<comment type="caution">
    <text evidence="3">The sequence shown here is derived from an EMBL/GenBank/DDBJ whole genome shotgun (WGS) entry which is preliminary data.</text>
</comment>
<dbReference type="EMBL" id="DSFE01000039">
    <property type="protein sequence ID" value="HEU97566.1"/>
    <property type="molecule type" value="Genomic_DNA"/>
</dbReference>
<feature type="compositionally biased region" description="Basic and acidic residues" evidence="1">
    <location>
        <begin position="122"/>
        <end position="153"/>
    </location>
</feature>
<proteinExistence type="predicted"/>
<feature type="region of interest" description="Disordered" evidence="1">
    <location>
        <begin position="119"/>
        <end position="179"/>
    </location>
</feature>
<dbReference type="Proteomes" id="UP000885664">
    <property type="component" value="Unassembled WGS sequence"/>
</dbReference>
<dbReference type="InterPro" id="IPR036465">
    <property type="entry name" value="vWFA_dom_sf"/>
</dbReference>
<reference evidence="3" key="1">
    <citation type="journal article" date="2020" name="mSystems">
        <title>Genome- and Community-Level Interaction Insights into Carbon Utilization and Element Cycling Functions of Hydrothermarchaeota in Hydrothermal Sediment.</title>
        <authorList>
            <person name="Zhou Z."/>
            <person name="Liu Y."/>
            <person name="Xu W."/>
            <person name="Pan J."/>
            <person name="Luo Z.H."/>
            <person name="Li M."/>
        </authorList>
    </citation>
    <scope>NUCLEOTIDE SEQUENCE [LARGE SCALE GENOMIC DNA]</scope>
    <source>
        <strain evidence="3">SpSt-1259</strain>
    </source>
</reference>
<protein>
    <submittedName>
        <fullName evidence="3">VWA domain-containing protein</fullName>
    </submittedName>
</protein>
<accession>A0A7C2UJY5</accession>
<feature type="domain" description="VWFA" evidence="2">
    <location>
        <begin position="310"/>
        <end position="447"/>
    </location>
</feature>